<dbReference type="PATRIC" id="fig|224013.5.peg.4314"/>
<reference evidence="1 2" key="2">
    <citation type="journal article" date="2016" name="Genome Announc.">
        <title>Draft Genome Sequence of the N2-Fixing Cyanobacterium Nostoc piscinale CENA21, Isolated from the Brazilian Amazon Floodplain.</title>
        <authorList>
            <person name="Leao T."/>
            <person name="Guimaraes P.I."/>
            <person name="de Melo A.G."/>
            <person name="Ramos R.T."/>
            <person name="Leao P.N."/>
            <person name="Silva A."/>
            <person name="Fiore M.F."/>
            <person name="Schneider M.P."/>
        </authorList>
    </citation>
    <scope>NUCLEOTIDE SEQUENCE [LARGE SCALE GENOMIC DNA]</scope>
    <source>
        <strain evidence="1 2">CENA21</strain>
    </source>
</reference>
<organism evidence="1 2">
    <name type="scientific">Nostoc piscinale CENA21</name>
    <dbReference type="NCBI Taxonomy" id="224013"/>
    <lineage>
        <taxon>Bacteria</taxon>
        <taxon>Bacillati</taxon>
        <taxon>Cyanobacteriota</taxon>
        <taxon>Cyanophyceae</taxon>
        <taxon>Nostocales</taxon>
        <taxon>Nostocaceae</taxon>
        <taxon>Nostoc</taxon>
    </lineage>
</organism>
<proteinExistence type="predicted"/>
<keyword evidence="2" id="KW-1185">Reference proteome</keyword>
<evidence type="ECO:0000313" key="1">
    <source>
        <dbReference type="EMBL" id="ALF54314.1"/>
    </source>
</evidence>
<dbReference type="Proteomes" id="UP000062645">
    <property type="component" value="Chromosome"/>
</dbReference>
<dbReference type="AlphaFoldDB" id="A0A0M4TXU2"/>
<name>A0A0M4TXU2_9NOSO</name>
<gene>
    <name evidence="1" type="ORF">ACX27_18055</name>
</gene>
<reference evidence="2" key="1">
    <citation type="submission" date="2015-07" db="EMBL/GenBank/DDBJ databases">
        <title>Genome Of Nitrogen-Fixing Cyanobacterium Nostoc piscinale CENA21 From Solimoes/Amazon River Floodplain Sediments And Comparative Genomics To Uncover Biosynthetic Natural Products Potential.</title>
        <authorList>
            <person name="Leao T.F."/>
            <person name="Leao P.N."/>
            <person name="Guimaraes P.I."/>
            <person name="de Melo A.G.C."/>
            <person name="Ramos R.T.J."/>
            <person name="Silva A."/>
            <person name="Fiore M.F."/>
            <person name="Schneider M.P.C."/>
        </authorList>
    </citation>
    <scope>NUCLEOTIDE SEQUENCE [LARGE SCALE GENOMIC DNA]</scope>
    <source>
        <strain evidence="2">CENA21</strain>
    </source>
</reference>
<accession>A0A0M4TXU2</accession>
<dbReference type="KEGG" id="npz:ACX27_18055"/>
<sequence length="79" mass="8928">MLLFLAFNLSNCPNISAYCFTVTEIKDIAGSGLRTQNGKDFGNDYDNKSGDKVLERLLGERHSAKIFNLMRINRKKLSD</sequence>
<dbReference type="EMBL" id="CP012036">
    <property type="protein sequence ID" value="ALF54314.1"/>
    <property type="molecule type" value="Genomic_DNA"/>
</dbReference>
<protein>
    <submittedName>
        <fullName evidence="1">Uncharacterized protein</fullName>
    </submittedName>
</protein>
<evidence type="ECO:0000313" key="2">
    <source>
        <dbReference type="Proteomes" id="UP000062645"/>
    </source>
</evidence>